<evidence type="ECO:0000313" key="5">
    <source>
        <dbReference type="Proteomes" id="UP000016933"/>
    </source>
</evidence>
<dbReference type="OrthoDB" id="3512845at2759"/>
<keyword evidence="5" id="KW-1185">Reference proteome</keyword>
<organism evidence="4 5">
    <name type="scientific">Dothistroma septosporum (strain NZE10 / CBS 128990)</name>
    <name type="common">Red band needle blight fungus</name>
    <name type="synonym">Mycosphaerella pini</name>
    <dbReference type="NCBI Taxonomy" id="675120"/>
    <lineage>
        <taxon>Eukaryota</taxon>
        <taxon>Fungi</taxon>
        <taxon>Dikarya</taxon>
        <taxon>Ascomycota</taxon>
        <taxon>Pezizomycotina</taxon>
        <taxon>Dothideomycetes</taxon>
        <taxon>Dothideomycetidae</taxon>
        <taxon>Mycosphaerellales</taxon>
        <taxon>Mycosphaerellaceae</taxon>
        <taxon>Dothistroma</taxon>
    </lineage>
</organism>
<dbReference type="InterPro" id="IPR057654">
    <property type="entry name" value="Znf-CCCH_tandem"/>
</dbReference>
<dbReference type="Proteomes" id="UP000016933">
    <property type="component" value="Unassembled WGS sequence"/>
</dbReference>
<dbReference type="PANTHER" id="PTHR37543:SF1">
    <property type="entry name" value="CCCH ZINC FINGER DNA BINDING PROTEIN (AFU_ORTHOLOGUE AFUA_5G12760)"/>
    <property type="match status" value="1"/>
</dbReference>
<dbReference type="OMA" id="HCHQIFL"/>
<feature type="domain" description="DUF7923" evidence="2">
    <location>
        <begin position="158"/>
        <end position="340"/>
    </location>
</feature>
<dbReference type="AlphaFoldDB" id="N1PVV2"/>
<dbReference type="eggNOG" id="ENOG502S3N6">
    <property type="taxonomic scope" value="Eukaryota"/>
</dbReference>
<evidence type="ECO:0000259" key="3">
    <source>
        <dbReference type="Pfam" id="PF25543"/>
    </source>
</evidence>
<protein>
    <recommendedName>
        <fullName evidence="6">C3H1-type domain-containing protein</fullName>
    </recommendedName>
</protein>
<evidence type="ECO:0008006" key="6">
    <source>
        <dbReference type="Google" id="ProtNLM"/>
    </source>
</evidence>
<dbReference type="Pfam" id="PF25540">
    <property type="entry name" value="DUF7923"/>
    <property type="match status" value="1"/>
</dbReference>
<dbReference type="InterPro" id="IPR057683">
    <property type="entry name" value="DUF7923"/>
</dbReference>
<name>N1PVV2_DOTSN</name>
<feature type="region of interest" description="Disordered" evidence="1">
    <location>
        <begin position="364"/>
        <end position="383"/>
    </location>
</feature>
<dbReference type="HOGENOM" id="CLU_031811_0_1_1"/>
<dbReference type="PANTHER" id="PTHR37543">
    <property type="entry name" value="CCCH ZINC FINGER DNA BINDING PROTEIN (AFU_ORTHOLOGUE AFUA_5G12760)"/>
    <property type="match status" value="1"/>
</dbReference>
<gene>
    <name evidence="4" type="ORF">DOTSEDRAFT_69456</name>
</gene>
<dbReference type="EMBL" id="KB446536">
    <property type="protein sequence ID" value="EME47512.1"/>
    <property type="molecule type" value="Genomic_DNA"/>
</dbReference>
<proteinExistence type="predicted"/>
<dbReference type="STRING" id="675120.N1PVV2"/>
<feature type="domain" description="Tandem CCCH zinc finger" evidence="3">
    <location>
        <begin position="533"/>
        <end position="592"/>
    </location>
</feature>
<evidence type="ECO:0000256" key="1">
    <source>
        <dbReference type="SAM" id="MobiDB-lite"/>
    </source>
</evidence>
<reference evidence="5" key="1">
    <citation type="journal article" date="2012" name="PLoS Genet.">
        <title>The genomes of the fungal plant pathogens Cladosporium fulvum and Dothistroma septosporum reveal adaptation to different hosts and lifestyles but also signatures of common ancestry.</title>
        <authorList>
            <person name="de Wit P.J.G.M."/>
            <person name="van der Burgt A."/>
            <person name="Oekmen B."/>
            <person name="Stergiopoulos I."/>
            <person name="Abd-Elsalam K.A."/>
            <person name="Aerts A.L."/>
            <person name="Bahkali A.H."/>
            <person name="Beenen H.G."/>
            <person name="Chettri P."/>
            <person name="Cox M.P."/>
            <person name="Datema E."/>
            <person name="de Vries R.P."/>
            <person name="Dhillon B."/>
            <person name="Ganley A.R."/>
            <person name="Griffiths S.A."/>
            <person name="Guo Y."/>
            <person name="Hamelin R.C."/>
            <person name="Henrissat B."/>
            <person name="Kabir M.S."/>
            <person name="Jashni M.K."/>
            <person name="Kema G."/>
            <person name="Klaubauf S."/>
            <person name="Lapidus A."/>
            <person name="Levasseur A."/>
            <person name="Lindquist E."/>
            <person name="Mehrabi R."/>
            <person name="Ohm R.A."/>
            <person name="Owen T.J."/>
            <person name="Salamov A."/>
            <person name="Schwelm A."/>
            <person name="Schijlen E."/>
            <person name="Sun H."/>
            <person name="van den Burg H.A."/>
            <person name="van Ham R.C.H.J."/>
            <person name="Zhang S."/>
            <person name="Goodwin S.B."/>
            <person name="Grigoriev I.V."/>
            <person name="Collemare J."/>
            <person name="Bradshaw R.E."/>
        </authorList>
    </citation>
    <scope>NUCLEOTIDE SEQUENCE [LARGE SCALE GENOMIC DNA]</scope>
    <source>
        <strain evidence="5">NZE10 / CBS 128990</strain>
    </source>
</reference>
<feature type="region of interest" description="Disordered" evidence="1">
    <location>
        <begin position="417"/>
        <end position="439"/>
    </location>
</feature>
<dbReference type="Pfam" id="PF25543">
    <property type="entry name" value="zf-CCCH_tandem"/>
    <property type="match status" value="1"/>
</dbReference>
<sequence>MPAPLGDSDPDLDIPLTFSMASLDPIGTPRRSGSLASSMNGLSATNSNSNHHVLNGLGGGSGSRFFSNSVRSNGVATPPVENNGSAANLYQRFEWLKDKESMKDKLTEEILARYAYLEGKHDELVQELEEERSNRPTQSSNDEEMYRSYMHRMTEMLNREAFMLILIDGDGMIFNNVLLRLGEKGGQEAAKRLGESVQQWAKTTLKDCPSDFKVVARIYANVSGLAETCRRAGLVSSPDIINDFIRGFTNSGDLFNFIDVGPGKDRADVKMNAEFKLHIWNYQCRHILFGCSHDDGFARLLEGYAFDDEARSRVTLLEGVKFEKELAKLPFNKKKLDNLFRETKITLTPPDLLTDLPRDRHDSKNAFNPTSGVFTPASRTPAPDTPLYSPKSFPLPGINTPAQSVRGDLTRTNSIASSTAVSDTPAVATPSGGTRGGGWANVARASAGLPLQDMTKKSSEIKAPPGPVIRQNKDGYRVDAHMDYNHDRVYELKKMKYCNQHYIGRGCCHWNSGNGNCPHKHDTKLSKDDLKWLRVVARETVCKKGTSCMEFDCIYGHHCPYPKMTEGSLRGIGCINGENCRFAKEMHGMDTNVVTILHPEDLE</sequence>
<evidence type="ECO:0000259" key="2">
    <source>
        <dbReference type="Pfam" id="PF25540"/>
    </source>
</evidence>
<accession>N1PVV2</accession>
<reference evidence="4 5" key="2">
    <citation type="journal article" date="2012" name="PLoS Pathog.">
        <title>Diverse lifestyles and strategies of plant pathogenesis encoded in the genomes of eighteen Dothideomycetes fungi.</title>
        <authorList>
            <person name="Ohm R.A."/>
            <person name="Feau N."/>
            <person name="Henrissat B."/>
            <person name="Schoch C.L."/>
            <person name="Horwitz B.A."/>
            <person name="Barry K.W."/>
            <person name="Condon B.J."/>
            <person name="Copeland A.C."/>
            <person name="Dhillon B."/>
            <person name="Glaser F."/>
            <person name="Hesse C.N."/>
            <person name="Kosti I."/>
            <person name="LaButti K."/>
            <person name="Lindquist E.A."/>
            <person name="Lucas S."/>
            <person name="Salamov A.A."/>
            <person name="Bradshaw R.E."/>
            <person name="Ciuffetti L."/>
            <person name="Hamelin R.C."/>
            <person name="Kema G.H.J."/>
            <person name="Lawrence C."/>
            <person name="Scott J.A."/>
            <person name="Spatafora J.W."/>
            <person name="Turgeon B.G."/>
            <person name="de Wit P.J.G.M."/>
            <person name="Zhong S."/>
            <person name="Goodwin S.B."/>
            <person name="Grigoriev I.V."/>
        </authorList>
    </citation>
    <scope>NUCLEOTIDE SEQUENCE [LARGE SCALE GENOMIC DNA]</scope>
    <source>
        <strain evidence="5">NZE10 / CBS 128990</strain>
    </source>
</reference>
<evidence type="ECO:0000313" key="4">
    <source>
        <dbReference type="EMBL" id="EME47512.1"/>
    </source>
</evidence>